<dbReference type="AlphaFoldDB" id="A0A150K9N1"/>
<dbReference type="EMBL" id="LQYI01000087">
    <property type="protein sequence ID" value="KYC65604.1"/>
    <property type="molecule type" value="Genomic_DNA"/>
</dbReference>
<organism evidence="1 2">
    <name type="scientific">Heyndrickxia coagulans</name>
    <name type="common">Weizmannia coagulans</name>
    <dbReference type="NCBI Taxonomy" id="1398"/>
    <lineage>
        <taxon>Bacteria</taxon>
        <taxon>Bacillati</taxon>
        <taxon>Bacillota</taxon>
        <taxon>Bacilli</taxon>
        <taxon>Bacillales</taxon>
        <taxon>Bacillaceae</taxon>
        <taxon>Heyndrickxia</taxon>
    </lineage>
</organism>
<gene>
    <name evidence="1" type="ORF">B4099_1483</name>
</gene>
<reference evidence="1 2" key="1">
    <citation type="submission" date="2016-01" db="EMBL/GenBank/DDBJ databases">
        <title>Genome Sequences of Twelve Sporeforming Bacillus Species Isolated from Foods.</title>
        <authorList>
            <person name="Berendsen E.M."/>
            <person name="Wells-Bennik M.H."/>
            <person name="Krawcyk A.O."/>
            <person name="De Jong A."/>
            <person name="Holsappel S."/>
            <person name="Eijlander R.T."/>
            <person name="Kuipers O.P."/>
        </authorList>
    </citation>
    <scope>NUCLEOTIDE SEQUENCE [LARGE SCALE GENOMIC DNA]</scope>
    <source>
        <strain evidence="1 2">B4099</strain>
    </source>
</reference>
<evidence type="ECO:0000313" key="1">
    <source>
        <dbReference type="EMBL" id="KYC65604.1"/>
    </source>
</evidence>
<protein>
    <submittedName>
        <fullName evidence="1">Uncharacterized protein</fullName>
    </submittedName>
</protein>
<sequence length="74" mass="8836">MNVEKFSINYDFKHAKKRIEQGHYSRLLSGKTCFYRQAFLSLSKIRFKSGSRHGTARPIWLFGRFIYYKIVISL</sequence>
<dbReference type="PATRIC" id="fig|1398.25.peg.311"/>
<evidence type="ECO:0000313" key="2">
    <source>
        <dbReference type="Proteomes" id="UP000075304"/>
    </source>
</evidence>
<comment type="caution">
    <text evidence="1">The sequence shown here is derived from an EMBL/GenBank/DDBJ whole genome shotgun (WGS) entry which is preliminary data.</text>
</comment>
<accession>A0A150K9N1</accession>
<name>A0A150K9N1_HEYCO</name>
<proteinExistence type="predicted"/>
<dbReference type="Proteomes" id="UP000075304">
    <property type="component" value="Unassembled WGS sequence"/>
</dbReference>